<feature type="transmembrane region" description="Helical" evidence="6">
    <location>
        <begin position="341"/>
        <end position="358"/>
    </location>
</feature>
<protein>
    <submittedName>
        <fullName evidence="8">MFS transporter</fullName>
    </submittedName>
</protein>
<dbReference type="PANTHER" id="PTHR42718:SF42">
    <property type="entry name" value="EXPORT PROTEIN"/>
    <property type="match status" value="1"/>
</dbReference>
<feature type="transmembrane region" description="Helical" evidence="6">
    <location>
        <begin position="235"/>
        <end position="256"/>
    </location>
</feature>
<evidence type="ECO:0000256" key="6">
    <source>
        <dbReference type="SAM" id="Phobius"/>
    </source>
</evidence>
<feature type="transmembrane region" description="Helical" evidence="6">
    <location>
        <begin position="276"/>
        <end position="296"/>
    </location>
</feature>
<proteinExistence type="predicted"/>
<dbReference type="PANTHER" id="PTHR42718">
    <property type="entry name" value="MAJOR FACILITATOR SUPERFAMILY MULTIDRUG TRANSPORTER MFSC"/>
    <property type="match status" value="1"/>
</dbReference>
<dbReference type="EMBL" id="JAUTXY010000003">
    <property type="protein sequence ID" value="MEE2057756.1"/>
    <property type="molecule type" value="Genomic_DNA"/>
</dbReference>
<accession>A0ABU7L889</accession>
<dbReference type="SUPFAM" id="SSF103473">
    <property type="entry name" value="MFS general substrate transporter"/>
    <property type="match status" value="1"/>
</dbReference>
<evidence type="ECO:0000259" key="7">
    <source>
        <dbReference type="PROSITE" id="PS50850"/>
    </source>
</evidence>
<feature type="transmembrane region" description="Helical" evidence="6">
    <location>
        <begin position="210"/>
        <end position="229"/>
    </location>
</feature>
<feature type="transmembrane region" description="Helical" evidence="6">
    <location>
        <begin position="119"/>
        <end position="142"/>
    </location>
</feature>
<dbReference type="Proteomes" id="UP001336020">
    <property type="component" value="Unassembled WGS sequence"/>
</dbReference>
<keyword evidence="3 6" id="KW-1133">Transmembrane helix</keyword>
<organism evidence="8 9">
    <name type="scientific">Rhodococcus artemisiae</name>
    <dbReference type="NCBI Taxonomy" id="714159"/>
    <lineage>
        <taxon>Bacteria</taxon>
        <taxon>Bacillati</taxon>
        <taxon>Actinomycetota</taxon>
        <taxon>Actinomycetes</taxon>
        <taxon>Mycobacteriales</taxon>
        <taxon>Nocardiaceae</taxon>
        <taxon>Rhodococcus</taxon>
    </lineage>
</organism>
<keyword evidence="4 6" id="KW-0472">Membrane</keyword>
<dbReference type="Gene3D" id="1.20.1720.10">
    <property type="entry name" value="Multidrug resistance protein D"/>
    <property type="match status" value="1"/>
</dbReference>
<keyword evidence="2 6" id="KW-0812">Transmembrane</keyword>
<keyword evidence="9" id="KW-1185">Reference proteome</keyword>
<evidence type="ECO:0000313" key="8">
    <source>
        <dbReference type="EMBL" id="MEE2057756.1"/>
    </source>
</evidence>
<evidence type="ECO:0000256" key="3">
    <source>
        <dbReference type="ARBA" id="ARBA00022989"/>
    </source>
</evidence>
<name>A0ABU7L889_9NOCA</name>
<evidence type="ECO:0000256" key="2">
    <source>
        <dbReference type="ARBA" id="ARBA00022692"/>
    </source>
</evidence>
<feature type="transmembrane region" description="Helical" evidence="6">
    <location>
        <begin position="62"/>
        <end position="82"/>
    </location>
</feature>
<gene>
    <name evidence="8" type="ORF">Q7514_09485</name>
</gene>
<comment type="subcellular location">
    <subcellularLocation>
        <location evidence="1">Cell membrane</location>
        <topology evidence="1">Multi-pass membrane protein</topology>
    </subcellularLocation>
</comment>
<sequence>MTDTTPDTRGSVEADHLYPRRWAGLAILCLSLLIVVMANTALIVAAPSMLRDLQLTSSDLQWIIDGYTVPYAALMLLCGVLGDRFGRRRALLTGLAVFAAGAVYGSLADSVTEVIAARIVMGVGAAVIMPATLSLLVAMFPAHERARAIAAWAATSGLAIALGPLLAGWLLESHAWGSTFLINVPIAAAAALASLALVPASRAADVDRTDWIGGLLSIVTVGGLVYAIIDGFHFGWSAGTLAVLVASVAAAAAFVAWELRHPRPLLDLRRLTDRAVGAACISVLLLFFATFGVIYFVAQQFQFVLDYGPLETGLRLLPLAGAVSAGAAVSARLTPLIGARATVTAGMAAATAGTLVLTQCHSDSGYGIYLACLLLLGSGIGISTPPATDLIMAGFPENELGAAGGLNDTAVEFGGSLGIALLGSVLATTYHREISDFLAELPLGNLTGSMAEQAELAMTAAGDSVGGASIVADELAANPLASSHAEPLREAAGTAFADAIGQAGLVGGIALAAGSLLVAAILPSRSTSPSIPRPVPRSPERLTNAPTDPHRAPPAT</sequence>
<evidence type="ECO:0000313" key="9">
    <source>
        <dbReference type="Proteomes" id="UP001336020"/>
    </source>
</evidence>
<dbReference type="InterPro" id="IPR036259">
    <property type="entry name" value="MFS_trans_sf"/>
</dbReference>
<feature type="region of interest" description="Disordered" evidence="5">
    <location>
        <begin position="525"/>
        <end position="556"/>
    </location>
</feature>
<evidence type="ECO:0000256" key="1">
    <source>
        <dbReference type="ARBA" id="ARBA00004651"/>
    </source>
</evidence>
<dbReference type="Gene3D" id="1.20.1250.20">
    <property type="entry name" value="MFS general substrate transporter like domains"/>
    <property type="match status" value="1"/>
</dbReference>
<evidence type="ECO:0000256" key="4">
    <source>
        <dbReference type="ARBA" id="ARBA00023136"/>
    </source>
</evidence>
<dbReference type="RefSeq" id="WP_330132983.1">
    <property type="nucleotide sequence ID" value="NZ_JAUTXY010000003.1"/>
</dbReference>
<dbReference type="PROSITE" id="PS50850">
    <property type="entry name" value="MFS"/>
    <property type="match status" value="1"/>
</dbReference>
<feature type="transmembrane region" description="Helical" evidence="6">
    <location>
        <begin position="176"/>
        <end position="198"/>
    </location>
</feature>
<reference evidence="8 9" key="1">
    <citation type="submission" date="2023-07" db="EMBL/GenBank/DDBJ databases">
        <authorList>
            <person name="Girao M."/>
            <person name="Carvalho M.F."/>
        </authorList>
    </citation>
    <scope>NUCLEOTIDE SEQUENCE [LARGE SCALE GENOMIC DNA]</scope>
    <source>
        <strain evidence="8 9">YIM65754</strain>
    </source>
</reference>
<dbReference type="InterPro" id="IPR011701">
    <property type="entry name" value="MFS"/>
</dbReference>
<feature type="transmembrane region" description="Helical" evidence="6">
    <location>
        <begin position="89"/>
        <end position="107"/>
    </location>
</feature>
<dbReference type="Pfam" id="PF07690">
    <property type="entry name" value="MFS_1"/>
    <property type="match status" value="1"/>
</dbReference>
<feature type="transmembrane region" description="Helical" evidence="6">
    <location>
        <begin position="364"/>
        <end position="382"/>
    </location>
</feature>
<dbReference type="CDD" id="cd17321">
    <property type="entry name" value="MFS_MMR_MDR_like"/>
    <property type="match status" value="1"/>
</dbReference>
<feature type="transmembrane region" description="Helical" evidence="6">
    <location>
        <begin position="25"/>
        <end position="50"/>
    </location>
</feature>
<feature type="domain" description="Major facilitator superfamily (MFS) profile" evidence="7">
    <location>
        <begin position="24"/>
        <end position="526"/>
    </location>
</feature>
<feature type="transmembrane region" description="Helical" evidence="6">
    <location>
        <begin position="149"/>
        <end position="170"/>
    </location>
</feature>
<dbReference type="InterPro" id="IPR020846">
    <property type="entry name" value="MFS_dom"/>
</dbReference>
<evidence type="ECO:0000256" key="5">
    <source>
        <dbReference type="SAM" id="MobiDB-lite"/>
    </source>
</evidence>
<comment type="caution">
    <text evidence="8">The sequence shown here is derived from an EMBL/GenBank/DDBJ whole genome shotgun (WGS) entry which is preliminary data.</text>
</comment>